<evidence type="ECO:0000256" key="2">
    <source>
        <dbReference type="ARBA" id="ARBA00007145"/>
    </source>
</evidence>
<dbReference type="Gene3D" id="3.40.50.620">
    <property type="entry name" value="HUPs"/>
    <property type="match status" value="1"/>
</dbReference>
<keyword evidence="5 7" id="KW-0067">ATP-binding</keyword>
<dbReference type="AlphaFoldDB" id="A0A917B5U7"/>
<evidence type="ECO:0000256" key="3">
    <source>
        <dbReference type="ARBA" id="ARBA00022598"/>
    </source>
</evidence>
<accession>A0A917B5U7</accession>
<dbReference type="PROSITE" id="PS00920">
    <property type="entry name" value="NITRIL_CHT_1"/>
    <property type="match status" value="1"/>
</dbReference>
<gene>
    <name evidence="7" type="primary">nadE</name>
    <name evidence="13" type="ORF">GCM10011399_17190</name>
</gene>
<dbReference type="NCBIfam" id="NF010588">
    <property type="entry name" value="PRK13981.1"/>
    <property type="match status" value="1"/>
</dbReference>
<dbReference type="SUPFAM" id="SSF52402">
    <property type="entry name" value="Adenine nucleotide alpha hydrolases-like"/>
    <property type="match status" value="1"/>
</dbReference>
<evidence type="ECO:0000259" key="12">
    <source>
        <dbReference type="PROSITE" id="PS50263"/>
    </source>
</evidence>
<keyword evidence="6 7" id="KW-0520">NAD</keyword>
<feature type="binding site" evidence="7">
    <location>
        <position position="451"/>
    </location>
    <ligand>
        <name>deamido-NAD(+)</name>
        <dbReference type="ChEBI" id="CHEBI:58437"/>
        <note>ligand shared between two neighboring subunits</note>
    </ligand>
</feature>
<dbReference type="GO" id="GO:0009435">
    <property type="term" value="P:NAD+ biosynthetic process"/>
    <property type="evidence" value="ECO:0007669"/>
    <property type="project" value="UniProtKB-UniRule"/>
</dbReference>
<comment type="similarity">
    <text evidence="2 7 8">In the C-terminal section; belongs to the NAD synthetase family.</text>
</comment>
<feature type="binding site" evidence="7">
    <location>
        <position position="596"/>
    </location>
    <ligand>
        <name>deamido-NAD(+)</name>
        <dbReference type="ChEBI" id="CHEBI:58437"/>
        <note>ligand shared between two neighboring subunits</note>
    </ligand>
</feature>
<feature type="binding site" evidence="7">
    <location>
        <begin position="374"/>
        <end position="381"/>
    </location>
    <ligand>
        <name>ATP</name>
        <dbReference type="ChEBI" id="CHEBI:30616"/>
    </ligand>
</feature>
<dbReference type="InterPro" id="IPR003694">
    <property type="entry name" value="NAD_synthase"/>
</dbReference>
<evidence type="ECO:0000256" key="8">
    <source>
        <dbReference type="PIRNR" id="PIRNR006630"/>
    </source>
</evidence>
<feature type="active site" description="Proton acceptor; for glutaminase activity" evidence="7">
    <location>
        <position position="44"/>
    </location>
</feature>
<feature type="domain" description="CN hydrolase" evidence="12">
    <location>
        <begin position="4"/>
        <end position="261"/>
    </location>
</feature>
<evidence type="ECO:0000256" key="6">
    <source>
        <dbReference type="ARBA" id="ARBA00023027"/>
    </source>
</evidence>
<dbReference type="Gene3D" id="3.60.110.10">
    <property type="entry name" value="Carbon-nitrogen hydrolase"/>
    <property type="match status" value="1"/>
</dbReference>
<dbReference type="PROSITE" id="PS50263">
    <property type="entry name" value="CN_HYDROLASE"/>
    <property type="match status" value="1"/>
</dbReference>
<keyword evidence="3 7" id="KW-0436">Ligase</keyword>
<protein>
    <recommendedName>
        <fullName evidence="7 8">Glutamine-dependent NAD(+) synthetase</fullName>
        <ecNumber evidence="7 8">6.3.5.1</ecNumber>
    </recommendedName>
    <alternativeName>
        <fullName evidence="7 8">NAD(+) synthase [glutamine-hydrolyzing]</fullName>
    </alternativeName>
</protein>
<evidence type="ECO:0000256" key="1">
    <source>
        <dbReference type="ARBA" id="ARBA00005188"/>
    </source>
</evidence>
<dbReference type="InterPro" id="IPR036526">
    <property type="entry name" value="C-N_Hydrolase_sf"/>
</dbReference>
<comment type="similarity">
    <text evidence="10">Belongs to the NAD synthetase family.</text>
</comment>
<comment type="caution">
    <text evidence="7">Lacks conserved residue(s) required for the propagation of feature annotation.</text>
</comment>
<dbReference type="NCBIfam" id="TIGR00552">
    <property type="entry name" value="nadE"/>
    <property type="match status" value="1"/>
</dbReference>
<feature type="active site" description="For glutaminase activity" evidence="7">
    <location>
        <position position="128"/>
    </location>
</feature>
<feature type="binding site" evidence="7">
    <location>
        <position position="134"/>
    </location>
    <ligand>
        <name>L-glutamine</name>
        <dbReference type="ChEBI" id="CHEBI:58359"/>
    </ligand>
</feature>
<comment type="caution">
    <text evidence="13">The sequence shown here is derived from an EMBL/GenBank/DDBJ whole genome shotgun (WGS) entry which is preliminary data.</text>
</comment>
<dbReference type="Proteomes" id="UP000598775">
    <property type="component" value="Unassembled WGS sequence"/>
</dbReference>
<dbReference type="RefSeq" id="WP_188676884.1">
    <property type="nucleotide sequence ID" value="NZ_BMGP01000003.1"/>
</dbReference>
<dbReference type="GO" id="GO:0003952">
    <property type="term" value="F:NAD+ synthase (glutamine-hydrolyzing) activity"/>
    <property type="evidence" value="ECO:0007669"/>
    <property type="project" value="UniProtKB-UniRule"/>
</dbReference>
<dbReference type="GO" id="GO:0005737">
    <property type="term" value="C:cytoplasm"/>
    <property type="evidence" value="ECO:0007669"/>
    <property type="project" value="InterPro"/>
</dbReference>
<sequence>MPRLRLALAQTNPIVGDLEGNSVAIIDAVRRARDAGADLVAFGEMALSGYPIEDLAGRPSFLAACRRRAAELAAELGEAGLGDVVVVLGHPDGPFEPRRFTTSNAPTAIAQNVASVIQGGAIVARYAKHHLPNYSVFDEYRIFIPGDELLVLRMHGVDVALIICEDLWQDGGPVNRVASADAGLLLVINASPYERDKNEVRLPLVTRRAVENDTCVAYVNIVGGQDDLLFDGDSVVVDRHGRIVARAPQFQPHLLVVDLDLEGATEHELPENVALVELAAPASGHGDGGTAVVVGDSGTPRDAGDADNAGHASDVGDAGDAAESAGDGGRTGALTPLTADIAVVPDELEQIWGALVLGLGDYVRKNGFGSVILGLSGGIDSSVVASMAADAIGASKVYGVSMPSQWSSDHSRSDADDLAERIGLHYETQAIAELVAPIESQLQLDGVAAENLQARIRGIILMGLSNQKGHLVLTTGNKSELAVGYSTIYGDSVGGFAPLKDVPKMLVWELARWRNTFAERRGETPPIPENSISKPPSAELRPDQTDQDSLPEYDVLDALLEQYINGGLGRTELIEHGFDAPTVDRIISLVDHSEWKRRQSAIGTKISRTAFGRDRRLPITYRPTDVS</sequence>
<dbReference type="PANTHER" id="PTHR23090">
    <property type="entry name" value="NH 3 /GLUTAMINE-DEPENDENT NAD + SYNTHETASE"/>
    <property type="match status" value="1"/>
</dbReference>
<feature type="binding site" evidence="7">
    <location>
        <position position="475"/>
    </location>
    <ligand>
        <name>ATP</name>
        <dbReference type="ChEBI" id="CHEBI:30616"/>
    </ligand>
</feature>
<dbReference type="GO" id="GO:0005524">
    <property type="term" value="F:ATP binding"/>
    <property type="evidence" value="ECO:0007669"/>
    <property type="project" value="UniProtKB-UniRule"/>
</dbReference>
<dbReference type="FunFam" id="3.40.50.620:FF:000106">
    <property type="entry name" value="Glutamine-dependent NAD(+) synthetase"/>
    <property type="match status" value="1"/>
</dbReference>
<name>A0A917B5U7_9MICO</name>
<evidence type="ECO:0000256" key="7">
    <source>
        <dbReference type="HAMAP-Rule" id="MF_02090"/>
    </source>
</evidence>
<dbReference type="Pfam" id="PF00795">
    <property type="entry name" value="CN_hydrolase"/>
    <property type="match status" value="1"/>
</dbReference>
<dbReference type="EC" id="6.3.5.1" evidence="7 8"/>
<evidence type="ECO:0000313" key="14">
    <source>
        <dbReference type="Proteomes" id="UP000598775"/>
    </source>
</evidence>
<evidence type="ECO:0000256" key="5">
    <source>
        <dbReference type="ARBA" id="ARBA00022840"/>
    </source>
</evidence>
<dbReference type="Pfam" id="PF02540">
    <property type="entry name" value="NAD_synthase"/>
    <property type="match status" value="1"/>
</dbReference>
<evidence type="ECO:0000256" key="11">
    <source>
        <dbReference type="SAM" id="MobiDB-lite"/>
    </source>
</evidence>
<dbReference type="HAMAP" id="MF_02090">
    <property type="entry name" value="NadE_glutamine_dep"/>
    <property type="match status" value="1"/>
</dbReference>
<feature type="active site" description="Nucleophile; for glutaminase activity" evidence="7">
    <location>
        <position position="164"/>
    </location>
</feature>
<feature type="active site" description="Proton acceptor" evidence="9">
    <location>
        <position position="44"/>
    </location>
</feature>
<dbReference type="InterPro" id="IPR014729">
    <property type="entry name" value="Rossmann-like_a/b/a_fold"/>
</dbReference>
<feature type="binding site" evidence="7">
    <location>
        <position position="480"/>
    </location>
    <ligand>
        <name>deamido-NAD(+)</name>
        <dbReference type="ChEBI" id="CHEBI:58437"/>
        <note>ligand shared between two neighboring subunits</note>
    </ligand>
</feature>
<feature type="binding site" evidence="7">
    <location>
        <position position="191"/>
    </location>
    <ligand>
        <name>L-glutamine</name>
        <dbReference type="ChEBI" id="CHEBI:58359"/>
    </ligand>
</feature>
<comment type="pathway">
    <text evidence="1 7 8">Cofactor biosynthesis; NAD(+) biosynthesis; NAD(+) from deamido-NAD(+) (L-Gln route): step 1/1.</text>
</comment>
<dbReference type="InterPro" id="IPR003010">
    <property type="entry name" value="C-N_Hydrolase"/>
</dbReference>
<dbReference type="InterPro" id="IPR000132">
    <property type="entry name" value="Nitrilase/CN_hydratase_CS"/>
</dbReference>
<dbReference type="CDD" id="cd07570">
    <property type="entry name" value="GAT_Gln-NAD-synth"/>
    <property type="match status" value="1"/>
</dbReference>
<evidence type="ECO:0000313" key="13">
    <source>
        <dbReference type="EMBL" id="GGF24197.1"/>
    </source>
</evidence>
<feature type="compositionally biased region" description="Low complexity" evidence="11">
    <location>
        <begin position="309"/>
        <end position="325"/>
    </location>
</feature>
<comment type="catalytic activity">
    <reaction evidence="7 8">
        <text>deamido-NAD(+) + L-glutamine + ATP + H2O = L-glutamate + AMP + diphosphate + NAD(+) + H(+)</text>
        <dbReference type="Rhea" id="RHEA:24384"/>
        <dbReference type="ChEBI" id="CHEBI:15377"/>
        <dbReference type="ChEBI" id="CHEBI:15378"/>
        <dbReference type="ChEBI" id="CHEBI:29985"/>
        <dbReference type="ChEBI" id="CHEBI:30616"/>
        <dbReference type="ChEBI" id="CHEBI:33019"/>
        <dbReference type="ChEBI" id="CHEBI:57540"/>
        <dbReference type="ChEBI" id="CHEBI:58359"/>
        <dbReference type="ChEBI" id="CHEBI:58437"/>
        <dbReference type="ChEBI" id="CHEBI:456215"/>
        <dbReference type="EC" id="6.3.5.1"/>
    </reaction>
</comment>
<dbReference type="CDD" id="cd00553">
    <property type="entry name" value="NAD_synthase"/>
    <property type="match status" value="1"/>
</dbReference>
<comment type="function">
    <text evidence="7">Catalyzes the ATP-dependent amidation of deamido-NAD to form NAD. Uses L-glutamine as a nitrogen source.</text>
</comment>
<dbReference type="SUPFAM" id="SSF56317">
    <property type="entry name" value="Carbon-nitrogen hydrolase"/>
    <property type="match status" value="1"/>
</dbReference>
<dbReference type="EMBL" id="BMGP01000003">
    <property type="protein sequence ID" value="GGF24197.1"/>
    <property type="molecule type" value="Genomic_DNA"/>
</dbReference>
<evidence type="ECO:0000256" key="10">
    <source>
        <dbReference type="RuleBase" id="RU003811"/>
    </source>
</evidence>
<dbReference type="InterPro" id="IPR014445">
    <property type="entry name" value="Gln-dep_NAD_synthase"/>
</dbReference>
<dbReference type="GO" id="GO:0004359">
    <property type="term" value="F:glutaminase activity"/>
    <property type="evidence" value="ECO:0007669"/>
    <property type="project" value="InterPro"/>
</dbReference>
<feature type="binding site" evidence="7">
    <location>
        <position position="197"/>
    </location>
    <ligand>
        <name>L-glutamine</name>
        <dbReference type="ChEBI" id="CHEBI:58359"/>
    </ligand>
</feature>
<reference evidence="13 14" key="1">
    <citation type="journal article" date="2014" name="Int. J. Syst. Evol. Microbiol.">
        <title>Complete genome sequence of Corynebacterium casei LMG S-19264T (=DSM 44701T), isolated from a smear-ripened cheese.</title>
        <authorList>
            <consortium name="US DOE Joint Genome Institute (JGI-PGF)"/>
            <person name="Walter F."/>
            <person name="Albersmeier A."/>
            <person name="Kalinowski J."/>
            <person name="Ruckert C."/>
        </authorList>
    </citation>
    <scope>NUCLEOTIDE SEQUENCE [LARGE SCALE GENOMIC DNA]</scope>
    <source>
        <strain evidence="13 14">CGMCC 1.12976</strain>
    </source>
</reference>
<keyword evidence="14" id="KW-1185">Reference proteome</keyword>
<dbReference type="GO" id="GO:0000257">
    <property type="term" value="F:nitrilase activity"/>
    <property type="evidence" value="ECO:0007669"/>
    <property type="project" value="UniProtKB-ARBA"/>
</dbReference>
<evidence type="ECO:0000256" key="4">
    <source>
        <dbReference type="ARBA" id="ARBA00022741"/>
    </source>
</evidence>
<feature type="region of interest" description="Disordered" evidence="11">
    <location>
        <begin position="288"/>
        <end position="331"/>
    </location>
</feature>
<feature type="region of interest" description="Disordered" evidence="11">
    <location>
        <begin position="519"/>
        <end position="547"/>
    </location>
</feature>
<dbReference type="GO" id="GO:0008795">
    <property type="term" value="F:NAD+ synthase activity"/>
    <property type="evidence" value="ECO:0007669"/>
    <property type="project" value="UniProtKB-UniRule"/>
</dbReference>
<proteinExistence type="inferred from homology"/>
<evidence type="ECO:0000256" key="9">
    <source>
        <dbReference type="PROSITE-ProRule" id="PRU10139"/>
    </source>
</evidence>
<dbReference type="PANTHER" id="PTHR23090:SF9">
    <property type="entry name" value="GLUTAMINE-DEPENDENT NAD(+) SYNTHETASE"/>
    <property type="match status" value="1"/>
</dbReference>
<dbReference type="PIRSF" id="PIRSF006630">
    <property type="entry name" value="NADS_GAT"/>
    <property type="match status" value="1"/>
</dbReference>
<organism evidence="13 14">
    <name type="scientific">Subtercola lobariae</name>
    <dbReference type="NCBI Taxonomy" id="1588641"/>
    <lineage>
        <taxon>Bacteria</taxon>
        <taxon>Bacillati</taxon>
        <taxon>Actinomycetota</taxon>
        <taxon>Actinomycetes</taxon>
        <taxon>Micrococcales</taxon>
        <taxon>Microbacteriaceae</taxon>
        <taxon>Subtercola</taxon>
    </lineage>
</organism>
<keyword evidence="4 7" id="KW-0547">Nucleotide-binding</keyword>
<dbReference type="InterPro" id="IPR022310">
    <property type="entry name" value="NAD/GMP_synthase"/>
</dbReference>